<evidence type="ECO:0000313" key="2">
    <source>
        <dbReference type="Proteomes" id="UP000053029"/>
    </source>
</evidence>
<protein>
    <submittedName>
        <fullName evidence="1">Unplaced genomic scaffold supercont1.2, whole genome shotgun sequence</fullName>
    </submittedName>
</protein>
<proteinExistence type="predicted"/>
<dbReference type="CDD" id="cd12148">
    <property type="entry name" value="fungal_TF_MHR"/>
    <property type="match status" value="1"/>
</dbReference>
<dbReference type="EMBL" id="KN846970">
    <property type="protein sequence ID" value="KIW83631.1"/>
    <property type="molecule type" value="Genomic_DNA"/>
</dbReference>
<sequence>MFENEYWILKAHDILQQAIFSPDSVSPCQQQRIGAQWKRLRAIFSTRIGYIRLGNRSNGVPKLQDVVPRLSVEDLEEDLRFSWFVSCELKQKLIQVLLASCELTADSEPLCRLLTWRSPLAQTVTVSSGHSNHPLMGDADRIEQLLGDWKSRHQRLLMADAVDDISTNPLNFPLFVSEAMLRLLFEYVVSALHRTLSSAENSHLSSWVAKICEISHQTLKESALRTTHVISDVLKRKAMRFLNTHAVICLSVPLTMNYLTIKTSMQCSPQAVHDLSTCLQAMDELALRFEVVDFFRALNDQSLALAHQILAKELPAAKSNNFVNLFAVAPVDVSNQPDDQMGKDVYKIVSRFQEHALACGCVERNKFLLSIHS</sequence>
<gene>
    <name evidence="1" type="ORF">Z517_02877</name>
</gene>
<evidence type="ECO:0000313" key="1">
    <source>
        <dbReference type="EMBL" id="KIW83631.1"/>
    </source>
</evidence>
<reference evidence="1 2" key="1">
    <citation type="submission" date="2015-01" db="EMBL/GenBank/DDBJ databases">
        <title>The Genome Sequence of Fonsecaea pedrosoi CBS 271.37.</title>
        <authorList>
            <consortium name="The Broad Institute Genomics Platform"/>
            <person name="Cuomo C."/>
            <person name="de Hoog S."/>
            <person name="Gorbushina A."/>
            <person name="Stielow B."/>
            <person name="Teixiera M."/>
            <person name="Abouelleil A."/>
            <person name="Chapman S.B."/>
            <person name="Priest M."/>
            <person name="Young S.K."/>
            <person name="Wortman J."/>
            <person name="Nusbaum C."/>
            <person name="Birren B."/>
        </authorList>
    </citation>
    <scope>NUCLEOTIDE SEQUENCE [LARGE SCALE GENOMIC DNA]</scope>
    <source>
        <strain evidence="1 2">CBS 271.37</strain>
    </source>
</reference>
<dbReference type="HOGENOM" id="CLU_741931_0_0_1"/>
<dbReference type="VEuPathDB" id="FungiDB:Z517_02877"/>
<name>A0A0D2E0Q7_9EURO</name>
<accession>A0A0D2E0Q7</accession>
<dbReference type="Proteomes" id="UP000053029">
    <property type="component" value="Unassembled WGS sequence"/>
</dbReference>
<organism evidence="1 2">
    <name type="scientific">Fonsecaea pedrosoi CBS 271.37</name>
    <dbReference type="NCBI Taxonomy" id="1442368"/>
    <lineage>
        <taxon>Eukaryota</taxon>
        <taxon>Fungi</taxon>
        <taxon>Dikarya</taxon>
        <taxon>Ascomycota</taxon>
        <taxon>Pezizomycotina</taxon>
        <taxon>Eurotiomycetes</taxon>
        <taxon>Chaetothyriomycetidae</taxon>
        <taxon>Chaetothyriales</taxon>
        <taxon>Herpotrichiellaceae</taxon>
        <taxon>Fonsecaea</taxon>
    </lineage>
</organism>
<dbReference type="AlphaFoldDB" id="A0A0D2E0Q7"/>
<dbReference type="GeneID" id="25302367"/>
<dbReference type="RefSeq" id="XP_013287439.1">
    <property type="nucleotide sequence ID" value="XM_013431985.1"/>
</dbReference>
<keyword evidence="2" id="KW-1185">Reference proteome</keyword>